<feature type="transmembrane region" description="Helical" evidence="5">
    <location>
        <begin position="187"/>
        <end position="208"/>
    </location>
</feature>
<keyword evidence="5" id="KW-1003">Cell membrane</keyword>
<evidence type="ECO:0000256" key="5">
    <source>
        <dbReference type="RuleBase" id="RU363041"/>
    </source>
</evidence>
<dbReference type="GO" id="GO:0005886">
    <property type="term" value="C:plasma membrane"/>
    <property type="evidence" value="ECO:0007669"/>
    <property type="project" value="UniProtKB-SubCell"/>
</dbReference>
<dbReference type="InterPro" id="IPR002781">
    <property type="entry name" value="TM_pro_TauE-like"/>
</dbReference>
<keyword evidence="2 5" id="KW-0812">Transmembrane</keyword>
<evidence type="ECO:0000256" key="1">
    <source>
        <dbReference type="ARBA" id="ARBA00004141"/>
    </source>
</evidence>
<sequence length="259" mass="26670">MIDLAYVMPGALTGFVVGLTGVGGGALLAPILLLFFGVAPTTAIATDLWFAAITKLAGARMHSGGGQVDWQVVRRLWMGSLPMALAVVVAVSLGHQLIRIAWLSKAIGLLVLVTALGLLLAPSLLALARGRRLGDPASFKRLQPRMTVAAGAILGLCVALTSVGAGALGSVMLLYLYPLRMTPHKLVATDLVHAIPLAMVAGMGYLFAGMVDGRMLASLLAGSLPAIVLGSALGRRLPGRWLQIALSMVLLAAGAKVLA</sequence>
<reference evidence="6 7" key="1">
    <citation type="submission" date="2020-07" db="EMBL/GenBank/DDBJ databases">
        <title>Novel species isolated from subtropical streams in China.</title>
        <authorList>
            <person name="Lu H."/>
        </authorList>
    </citation>
    <scope>NUCLEOTIDE SEQUENCE [LARGE SCALE GENOMIC DNA]</scope>
    <source>
        <strain evidence="6 7">LX47W</strain>
    </source>
</reference>
<keyword evidence="7" id="KW-1185">Reference proteome</keyword>
<gene>
    <name evidence="6" type="ORF">H3H39_15490</name>
</gene>
<dbReference type="InterPro" id="IPR051598">
    <property type="entry name" value="TSUP/Inactive_protease-like"/>
</dbReference>
<feature type="transmembrane region" description="Helical" evidence="5">
    <location>
        <begin position="214"/>
        <end position="234"/>
    </location>
</feature>
<organism evidence="6 7">
    <name type="scientific">Rugamonas apoptosis</name>
    <dbReference type="NCBI Taxonomy" id="2758570"/>
    <lineage>
        <taxon>Bacteria</taxon>
        <taxon>Pseudomonadati</taxon>
        <taxon>Pseudomonadota</taxon>
        <taxon>Betaproteobacteria</taxon>
        <taxon>Burkholderiales</taxon>
        <taxon>Oxalobacteraceae</taxon>
        <taxon>Telluria group</taxon>
        <taxon>Rugamonas</taxon>
    </lineage>
</organism>
<dbReference type="PANTHER" id="PTHR43701">
    <property type="entry name" value="MEMBRANE TRANSPORTER PROTEIN MJ0441-RELATED"/>
    <property type="match status" value="1"/>
</dbReference>
<dbReference type="Proteomes" id="UP000573499">
    <property type="component" value="Unassembled WGS sequence"/>
</dbReference>
<evidence type="ECO:0000313" key="6">
    <source>
        <dbReference type="EMBL" id="MBA5688447.1"/>
    </source>
</evidence>
<dbReference type="RefSeq" id="WP_182154287.1">
    <property type="nucleotide sequence ID" value="NZ_JACEZU010000007.1"/>
</dbReference>
<evidence type="ECO:0000256" key="2">
    <source>
        <dbReference type="ARBA" id="ARBA00022692"/>
    </source>
</evidence>
<comment type="similarity">
    <text evidence="5">Belongs to the 4-toluene sulfonate uptake permease (TSUP) (TC 2.A.102) family.</text>
</comment>
<dbReference type="PANTHER" id="PTHR43701:SF2">
    <property type="entry name" value="MEMBRANE TRANSPORTER PROTEIN YJNA-RELATED"/>
    <property type="match status" value="1"/>
</dbReference>
<comment type="caution">
    <text evidence="6">The sequence shown here is derived from an EMBL/GenBank/DDBJ whole genome shotgun (WGS) entry which is preliminary data.</text>
</comment>
<name>A0A7W2FAZ7_9BURK</name>
<feature type="transmembrane region" description="Helical" evidence="5">
    <location>
        <begin position="241"/>
        <end position="258"/>
    </location>
</feature>
<accession>A0A7W2FAZ7</accession>
<evidence type="ECO:0000313" key="7">
    <source>
        <dbReference type="Proteomes" id="UP000573499"/>
    </source>
</evidence>
<evidence type="ECO:0000256" key="4">
    <source>
        <dbReference type="ARBA" id="ARBA00023136"/>
    </source>
</evidence>
<feature type="transmembrane region" description="Helical" evidence="5">
    <location>
        <begin position="12"/>
        <end position="39"/>
    </location>
</feature>
<dbReference type="AlphaFoldDB" id="A0A7W2FAZ7"/>
<keyword evidence="4 5" id="KW-0472">Membrane</keyword>
<feature type="transmembrane region" description="Helical" evidence="5">
    <location>
        <begin position="148"/>
        <end position="175"/>
    </location>
</feature>
<proteinExistence type="inferred from homology"/>
<keyword evidence="3 5" id="KW-1133">Transmembrane helix</keyword>
<feature type="transmembrane region" description="Helical" evidence="5">
    <location>
        <begin position="76"/>
        <end position="94"/>
    </location>
</feature>
<dbReference type="Pfam" id="PF01925">
    <property type="entry name" value="TauE"/>
    <property type="match status" value="1"/>
</dbReference>
<evidence type="ECO:0000256" key="3">
    <source>
        <dbReference type="ARBA" id="ARBA00022989"/>
    </source>
</evidence>
<comment type="subcellular location">
    <subcellularLocation>
        <location evidence="5">Cell membrane</location>
        <topology evidence="5">Multi-pass membrane protein</topology>
    </subcellularLocation>
    <subcellularLocation>
        <location evidence="1">Membrane</location>
        <topology evidence="1">Multi-pass membrane protein</topology>
    </subcellularLocation>
</comment>
<feature type="transmembrane region" description="Helical" evidence="5">
    <location>
        <begin position="106"/>
        <end position="128"/>
    </location>
</feature>
<protein>
    <recommendedName>
        <fullName evidence="5">Probable membrane transporter protein</fullName>
    </recommendedName>
</protein>
<dbReference type="EMBL" id="JACEZU010000007">
    <property type="protein sequence ID" value="MBA5688447.1"/>
    <property type="molecule type" value="Genomic_DNA"/>
</dbReference>